<proteinExistence type="predicted"/>
<reference evidence="1 2" key="1">
    <citation type="journal article" date="2023" name="Mol. Biol. Evol.">
        <title>Genomics of Secondarily Temperate Adaptation in the Only Non-Antarctic Icefish.</title>
        <authorList>
            <person name="Rivera-Colon A.G."/>
            <person name="Rayamajhi N."/>
            <person name="Minhas B.F."/>
            <person name="Madrigal G."/>
            <person name="Bilyk K.T."/>
            <person name="Yoon V."/>
            <person name="Hune M."/>
            <person name="Gregory S."/>
            <person name="Cheng C.H.C."/>
            <person name="Catchen J.M."/>
        </authorList>
    </citation>
    <scope>NUCLEOTIDE SEQUENCE [LARGE SCALE GENOMIC DNA]</scope>
    <source>
        <strain evidence="1">JC2023a</strain>
    </source>
</reference>
<comment type="caution">
    <text evidence="1">The sequence shown here is derived from an EMBL/GenBank/DDBJ whole genome shotgun (WGS) entry which is preliminary data.</text>
</comment>
<dbReference type="EMBL" id="JAULUE010002056">
    <property type="protein sequence ID" value="KAK5890437.1"/>
    <property type="molecule type" value="Genomic_DNA"/>
</dbReference>
<evidence type="ECO:0000313" key="1">
    <source>
        <dbReference type="EMBL" id="KAK5890437.1"/>
    </source>
</evidence>
<keyword evidence="2" id="KW-1185">Reference proteome</keyword>
<evidence type="ECO:0000313" key="2">
    <source>
        <dbReference type="Proteomes" id="UP001335648"/>
    </source>
</evidence>
<gene>
    <name evidence="1" type="ORF">CesoFtcFv8_013957</name>
</gene>
<name>A0AAN8GU82_9TELE</name>
<dbReference type="AlphaFoldDB" id="A0AAN8GU82"/>
<accession>A0AAN8GU82</accession>
<dbReference type="Proteomes" id="UP001335648">
    <property type="component" value="Unassembled WGS sequence"/>
</dbReference>
<protein>
    <submittedName>
        <fullName evidence="1">Uncharacterized protein</fullName>
    </submittedName>
</protein>
<organism evidence="1 2">
    <name type="scientific">Champsocephalus esox</name>
    <name type="common">pike icefish</name>
    <dbReference type="NCBI Taxonomy" id="159716"/>
    <lineage>
        <taxon>Eukaryota</taxon>
        <taxon>Metazoa</taxon>
        <taxon>Chordata</taxon>
        <taxon>Craniata</taxon>
        <taxon>Vertebrata</taxon>
        <taxon>Euteleostomi</taxon>
        <taxon>Actinopterygii</taxon>
        <taxon>Neopterygii</taxon>
        <taxon>Teleostei</taxon>
        <taxon>Neoteleostei</taxon>
        <taxon>Acanthomorphata</taxon>
        <taxon>Eupercaria</taxon>
        <taxon>Perciformes</taxon>
        <taxon>Notothenioidei</taxon>
        <taxon>Channichthyidae</taxon>
        <taxon>Champsocephalus</taxon>
    </lineage>
</organism>
<sequence length="237" mass="26763">MLTQGHRFVLTSRFTQDCFENTFSCVRSKNPVPTPVEFHHALRIIAVGQFLTTISSGRYQEDHSSFLADFLDTGEPKITPSVRVEQLMAVNRAAAPDLTKTEKCILFHLAGYIVHKIIKFASICEKCKIATEHHDESPSGDNSLLVDLKDFKAGALCRPSQEAFDFIHQIEELFRTKTGSSLMQLPNAVGVLEKKAQALSSRLPSCCGVQQKLVKRFIRLRLRIEAKQIKNDRKNYN</sequence>